<feature type="compositionally biased region" description="Polar residues" evidence="1">
    <location>
        <begin position="195"/>
        <end position="216"/>
    </location>
</feature>
<evidence type="ECO:0000313" key="3">
    <source>
        <dbReference type="Proteomes" id="UP000193986"/>
    </source>
</evidence>
<evidence type="ECO:0000256" key="1">
    <source>
        <dbReference type="SAM" id="MobiDB-lite"/>
    </source>
</evidence>
<dbReference type="InParanoid" id="A0A1Y2ASJ5"/>
<protein>
    <submittedName>
        <fullName evidence="2">Uncharacterized protein</fullName>
    </submittedName>
</protein>
<sequence>MLDDYTTVLIPPDSDQDTIRKTVLQHSNGFPGVDPNKAETIVQLIAIGMEGGAKPACVTFHKDDMESALMVVAEPAVSGSLDYTFMQAIESNTSSDFRTSMESRSCPRQDLSETLRSCLTAGNFPVTFPLMRILATETEETLSALVTRLDNMTEEDNDRETSPGSQNEGSDASNDTNSTFEATERHEQDEDLSARGSTATNSFTQDPASRNTTTTSHSEDRDE</sequence>
<organism evidence="2 3">
    <name type="scientific">Naematelia encephala</name>
    <dbReference type="NCBI Taxonomy" id="71784"/>
    <lineage>
        <taxon>Eukaryota</taxon>
        <taxon>Fungi</taxon>
        <taxon>Dikarya</taxon>
        <taxon>Basidiomycota</taxon>
        <taxon>Agaricomycotina</taxon>
        <taxon>Tremellomycetes</taxon>
        <taxon>Tremellales</taxon>
        <taxon>Naemateliaceae</taxon>
        <taxon>Naematelia</taxon>
    </lineage>
</organism>
<gene>
    <name evidence="2" type="ORF">BCR39DRAFT_561172</name>
</gene>
<dbReference type="EMBL" id="MCFC01000059">
    <property type="protein sequence ID" value="ORY25270.1"/>
    <property type="molecule type" value="Genomic_DNA"/>
</dbReference>
<dbReference type="Proteomes" id="UP000193986">
    <property type="component" value="Unassembled WGS sequence"/>
</dbReference>
<accession>A0A1Y2ASJ5</accession>
<comment type="caution">
    <text evidence="2">The sequence shown here is derived from an EMBL/GenBank/DDBJ whole genome shotgun (WGS) entry which is preliminary data.</text>
</comment>
<reference evidence="2 3" key="1">
    <citation type="submission" date="2016-07" db="EMBL/GenBank/DDBJ databases">
        <title>Pervasive Adenine N6-methylation of Active Genes in Fungi.</title>
        <authorList>
            <consortium name="DOE Joint Genome Institute"/>
            <person name="Mondo S.J."/>
            <person name="Dannebaum R.O."/>
            <person name="Kuo R.C."/>
            <person name="Labutti K."/>
            <person name="Haridas S."/>
            <person name="Kuo A."/>
            <person name="Salamov A."/>
            <person name="Ahrendt S.R."/>
            <person name="Lipzen A."/>
            <person name="Sullivan W."/>
            <person name="Andreopoulos W.B."/>
            <person name="Clum A."/>
            <person name="Lindquist E."/>
            <person name="Daum C."/>
            <person name="Ramamoorthy G.K."/>
            <person name="Gryganskyi A."/>
            <person name="Culley D."/>
            <person name="Magnuson J.K."/>
            <person name="James T.Y."/>
            <person name="O'Malley M.A."/>
            <person name="Stajich J.E."/>
            <person name="Spatafora J.W."/>
            <person name="Visel A."/>
            <person name="Grigoriev I.V."/>
        </authorList>
    </citation>
    <scope>NUCLEOTIDE SEQUENCE [LARGE SCALE GENOMIC DNA]</scope>
    <source>
        <strain evidence="2 3">68-887.2</strain>
    </source>
</reference>
<name>A0A1Y2ASJ5_9TREE</name>
<evidence type="ECO:0000313" key="2">
    <source>
        <dbReference type="EMBL" id="ORY25270.1"/>
    </source>
</evidence>
<feature type="compositionally biased region" description="Polar residues" evidence="1">
    <location>
        <begin position="162"/>
        <end position="181"/>
    </location>
</feature>
<dbReference type="AlphaFoldDB" id="A0A1Y2ASJ5"/>
<feature type="region of interest" description="Disordered" evidence="1">
    <location>
        <begin position="150"/>
        <end position="223"/>
    </location>
</feature>
<keyword evidence="3" id="KW-1185">Reference proteome</keyword>
<proteinExistence type="predicted"/>